<gene>
    <name evidence="2" type="ORF">DDE83_007625</name>
</gene>
<sequence length="196" mass="23546">MAGELTNNETFTPSQYNDEWSRNDLVRQYVYLYAEYLTLRGQIDHARTALPFQRERVIHNLQNRRLMLENENRQLRFRNEWQTEARFANDMLRMEEYLRRIRAQKEATDLEIERLKECYDESEYTNHLLVEDNKALEEKLHKKNKGKVDSKGSSEACTERCKRLEEDVKLLKEIIAIFKDRLTKEEREAVEAIAGR</sequence>
<dbReference type="EMBL" id="QGDH01000143">
    <property type="protein sequence ID" value="RAR04925.1"/>
    <property type="molecule type" value="Genomic_DNA"/>
</dbReference>
<dbReference type="Proteomes" id="UP000249619">
    <property type="component" value="Unassembled WGS sequence"/>
</dbReference>
<protein>
    <submittedName>
        <fullName evidence="2">Uncharacterized protein</fullName>
    </submittedName>
</protein>
<accession>A0A364MVK3</accession>
<keyword evidence="1" id="KW-0175">Coiled coil</keyword>
<evidence type="ECO:0000313" key="3">
    <source>
        <dbReference type="Proteomes" id="UP000249619"/>
    </source>
</evidence>
<dbReference type="AlphaFoldDB" id="A0A364MVK3"/>
<organism evidence="2 3">
    <name type="scientific">Stemphylium lycopersici</name>
    <name type="common">Tomato gray leaf spot disease fungus</name>
    <name type="synonym">Thyrospora lycopersici</name>
    <dbReference type="NCBI Taxonomy" id="183478"/>
    <lineage>
        <taxon>Eukaryota</taxon>
        <taxon>Fungi</taxon>
        <taxon>Dikarya</taxon>
        <taxon>Ascomycota</taxon>
        <taxon>Pezizomycotina</taxon>
        <taxon>Dothideomycetes</taxon>
        <taxon>Pleosporomycetidae</taxon>
        <taxon>Pleosporales</taxon>
        <taxon>Pleosporineae</taxon>
        <taxon>Pleosporaceae</taxon>
        <taxon>Stemphylium</taxon>
    </lineage>
</organism>
<feature type="coiled-coil region" evidence="1">
    <location>
        <begin position="154"/>
        <end position="188"/>
    </location>
</feature>
<feature type="coiled-coil region" evidence="1">
    <location>
        <begin position="58"/>
        <end position="118"/>
    </location>
</feature>
<proteinExistence type="predicted"/>
<evidence type="ECO:0000256" key="1">
    <source>
        <dbReference type="SAM" id="Coils"/>
    </source>
</evidence>
<evidence type="ECO:0000313" key="2">
    <source>
        <dbReference type="EMBL" id="RAR04925.1"/>
    </source>
</evidence>
<comment type="caution">
    <text evidence="2">The sequence shown here is derived from an EMBL/GenBank/DDBJ whole genome shotgun (WGS) entry which is preliminary data.</text>
</comment>
<keyword evidence="3" id="KW-1185">Reference proteome</keyword>
<name>A0A364MVK3_STELY</name>
<reference evidence="3" key="1">
    <citation type="submission" date="2018-05" db="EMBL/GenBank/DDBJ databases">
        <title>Draft genome sequence of Stemphylium lycopersici strain CIDEFI 213.</title>
        <authorList>
            <person name="Medina R."/>
            <person name="Franco M.E.E."/>
            <person name="Lucentini C.G."/>
            <person name="Saparrat M.C.N."/>
            <person name="Balatti P.A."/>
        </authorList>
    </citation>
    <scope>NUCLEOTIDE SEQUENCE [LARGE SCALE GENOMIC DNA]</scope>
    <source>
        <strain evidence="3">CIDEFI 213</strain>
    </source>
</reference>